<proteinExistence type="predicted"/>
<evidence type="ECO:0000259" key="7">
    <source>
        <dbReference type="PROSITE" id="PS50103"/>
    </source>
</evidence>
<dbReference type="OrthoDB" id="26331at2759"/>
<gene>
    <name evidence="8" type="ORF">EIN_096400</name>
</gene>
<feature type="region of interest" description="Disordered" evidence="6">
    <location>
        <begin position="29"/>
        <end position="67"/>
    </location>
</feature>
<dbReference type="PANTHER" id="PTHR12547">
    <property type="entry name" value="CCCH ZINC FINGER/TIS11-RELATED"/>
    <property type="match status" value="1"/>
</dbReference>
<dbReference type="AlphaFoldDB" id="A0A0A1U3W5"/>
<feature type="compositionally biased region" description="Polar residues" evidence="6">
    <location>
        <begin position="41"/>
        <end position="56"/>
    </location>
</feature>
<keyword evidence="4 5" id="KW-0862">Zinc</keyword>
<keyword evidence="2" id="KW-0677">Repeat</keyword>
<evidence type="ECO:0000256" key="4">
    <source>
        <dbReference type="ARBA" id="ARBA00022833"/>
    </source>
</evidence>
<reference evidence="8 9" key="1">
    <citation type="submission" date="2012-10" db="EMBL/GenBank/DDBJ databases">
        <authorList>
            <person name="Zafar N."/>
            <person name="Inman J."/>
            <person name="Hall N."/>
            <person name="Lorenzi H."/>
            <person name="Caler E."/>
        </authorList>
    </citation>
    <scope>NUCLEOTIDE SEQUENCE [LARGE SCALE GENOMIC DNA]</scope>
    <source>
        <strain evidence="8 9">IP1</strain>
    </source>
</reference>
<dbReference type="PROSITE" id="PS50103">
    <property type="entry name" value="ZF_C3H1"/>
    <property type="match status" value="2"/>
</dbReference>
<keyword evidence="9" id="KW-1185">Reference proteome</keyword>
<dbReference type="InterPro" id="IPR045877">
    <property type="entry name" value="ZFP36-like"/>
</dbReference>
<accession>A0A0A1U3W5</accession>
<dbReference type="RefSeq" id="XP_004254154.1">
    <property type="nucleotide sequence ID" value="XM_004254106.1"/>
</dbReference>
<keyword evidence="3 5" id="KW-0863">Zinc-finger</keyword>
<dbReference type="Gene3D" id="4.10.1000.10">
    <property type="entry name" value="Zinc finger, CCCH-type"/>
    <property type="match status" value="2"/>
</dbReference>
<dbReference type="KEGG" id="eiv:EIN_096400"/>
<feature type="compositionally biased region" description="Acidic residues" evidence="6">
    <location>
        <begin position="57"/>
        <end position="67"/>
    </location>
</feature>
<dbReference type="GO" id="GO:0003729">
    <property type="term" value="F:mRNA binding"/>
    <property type="evidence" value="ECO:0007669"/>
    <property type="project" value="InterPro"/>
</dbReference>
<evidence type="ECO:0000256" key="5">
    <source>
        <dbReference type="PROSITE-ProRule" id="PRU00723"/>
    </source>
</evidence>
<sequence length="239" mass="27216">MSRFTAFDAFLDDDNTPYIGINTLLEMDVTGEEETPTETGNSGDLFTKFSNSQSSSDDAEDEKQDEEVALFTPSGRFTPEITEKPFALKRETPSVDFVRMKKSPSLSIQKRGPQNSFTSSMPNFPYVAPYFFMSPISHNLSVESQTEHQQKQVKYGTKPCIFFMQNGYCKKGDNCTFSHDVSTTHSTNTSPQKQFVSVDKLYRTKPCKYFFETGTCRKGEHCNFSHDLSLRDEYLKGNY</sequence>
<evidence type="ECO:0000256" key="2">
    <source>
        <dbReference type="ARBA" id="ARBA00022737"/>
    </source>
</evidence>
<evidence type="ECO:0000256" key="6">
    <source>
        <dbReference type="SAM" id="MobiDB-lite"/>
    </source>
</evidence>
<evidence type="ECO:0000313" key="9">
    <source>
        <dbReference type="Proteomes" id="UP000014680"/>
    </source>
</evidence>
<dbReference type="VEuPathDB" id="AmoebaDB:EIN_096400"/>
<dbReference type="Pfam" id="PF00642">
    <property type="entry name" value="zf-CCCH"/>
    <property type="match status" value="2"/>
</dbReference>
<dbReference type="InterPro" id="IPR000571">
    <property type="entry name" value="Znf_CCCH"/>
</dbReference>
<dbReference type="PANTHER" id="PTHR12547:SF18">
    <property type="entry name" value="PROTEIN TIS11"/>
    <property type="match status" value="1"/>
</dbReference>
<keyword evidence="1 5" id="KW-0479">Metal-binding</keyword>
<dbReference type="InterPro" id="IPR036855">
    <property type="entry name" value="Znf_CCCH_sf"/>
</dbReference>
<evidence type="ECO:0000256" key="1">
    <source>
        <dbReference type="ARBA" id="ARBA00022723"/>
    </source>
</evidence>
<dbReference type="SMART" id="SM00356">
    <property type="entry name" value="ZnF_C3H1"/>
    <property type="match status" value="2"/>
</dbReference>
<name>A0A0A1U3W5_ENTIV</name>
<evidence type="ECO:0000313" key="8">
    <source>
        <dbReference type="EMBL" id="ELP87383.1"/>
    </source>
</evidence>
<dbReference type="GeneID" id="14886499"/>
<dbReference type="OMA" id="VAPYFFM"/>
<protein>
    <recommendedName>
        <fullName evidence="7">C3H1-type domain-containing protein</fullName>
    </recommendedName>
</protein>
<evidence type="ECO:0000256" key="3">
    <source>
        <dbReference type="ARBA" id="ARBA00022771"/>
    </source>
</evidence>
<dbReference type="GO" id="GO:0008270">
    <property type="term" value="F:zinc ion binding"/>
    <property type="evidence" value="ECO:0007669"/>
    <property type="project" value="UniProtKB-KW"/>
</dbReference>
<dbReference type="SUPFAM" id="SSF90229">
    <property type="entry name" value="CCCH zinc finger"/>
    <property type="match status" value="2"/>
</dbReference>
<dbReference type="Proteomes" id="UP000014680">
    <property type="component" value="Unassembled WGS sequence"/>
</dbReference>
<feature type="domain" description="C3H1-type" evidence="7">
    <location>
        <begin position="154"/>
        <end position="182"/>
    </location>
</feature>
<dbReference type="EMBL" id="KB206860">
    <property type="protein sequence ID" value="ELP87383.1"/>
    <property type="molecule type" value="Genomic_DNA"/>
</dbReference>
<organism evidence="8 9">
    <name type="scientific">Entamoeba invadens IP1</name>
    <dbReference type="NCBI Taxonomy" id="370355"/>
    <lineage>
        <taxon>Eukaryota</taxon>
        <taxon>Amoebozoa</taxon>
        <taxon>Evosea</taxon>
        <taxon>Archamoebae</taxon>
        <taxon>Mastigamoebida</taxon>
        <taxon>Entamoebidae</taxon>
        <taxon>Entamoeba</taxon>
    </lineage>
</organism>
<feature type="zinc finger region" description="C3H1-type" evidence="5">
    <location>
        <begin position="154"/>
        <end position="182"/>
    </location>
</feature>
<feature type="domain" description="C3H1-type" evidence="7">
    <location>
        <begin position="201"/>
        <end position="229"/>
    </location>
</feature>
<feature type="zinc finger region" description="C3H1-type" evidence="5">
    <location>
        <begin position="201"/>
        <end position="229"/>
    </location>
</feature>